<feature type="chain" id="PRO_5015847558" description="FAD/FMN-containing dehydrogenase" evidence="1">
    <location>
        <begin position="22"/>
        <end position="161"/>
    </location>
</feature>
<evidence type="ECO:0000256" key="1">
    <source>
        <dbReference type="SAM" id="SignalP"/>
    </source>
</evidence>
<proteinExistence type="predicted"/>
<protein>
    <recommendedName>
        <fullName evidence="4">FAD/FMN-containing dehydrogenase</fullName>
    </recommendedName>
</protein>
<dbReference type="Proteomes" id="UP000244930">
    <property type="component" value="Chromosome"/>
</dbReference>
<dbReference type="RefSeq" id="WP_108947999.1">
    <property type="nucleotide sequence ID" value="NZ_CP022187.1"/>
</dbReference>
<keyword evidence="3" id="KW-1185">Reference proteome</keyword>
<dbReference type="EMBL" id="CP022187">
    <property type="protein sequence ID" value="AWI74291.1"/>
    <property type="molecule type" value="Genomic_DNA"/>
</dbReference>
<evidence type="ECO:0008006" key="4">
    <source>
        <dbReference type="Google" id="ProtNLM"/>
    </source>
</evidence>
<gene>
    <name evidence="2" type="ORF">CEW83_02865</name>
</gene>
<dbReference type="KEGG" id="acom:CEW83_02865"/>
<accession>A0A2U8GL36</accession>
<name>A0A2U8GL36_9RHOO</name>
<keyword evidence="1" id="KW-0732">Signal</keyword>
<sequence length="161" mass="17601">MMNFKHLLIACALTLPLISWAEPLAVGQAMPPLVAKDQHDQPWGIAAATRLVLFASGRKASNIAMEVLGQQPKGFLATRHAVYLADMSRMPGLITRTFALPSLREQPFTVGVVLDEALLSDFPRREDVVTLIGLENNRIVAVNYAATAETLREALGLTHEE</sequence>
<dbReference type="AlphaFoldDB" id="A0A2U8GL36"/>
<organism evidence="2 3">
    <name type="scientific">Parazoarcus communis</name>
    <dbReference type="NCBI Taxonomy" id="41977"/>
    <lineage>
        <taxon>Bacteria</taxon>
        <taxon>Pseudomonadati</taxon>
        <taxon>Pseudomonadota</taxon>
        <taxon>Betaproteobacteria</taxon>
        <taxon>Rhodocyclales</taxon>
        <taxon>Zoogloeaceae</taxon>
        <taxon>Parazoarcus</taxon>
    </lineage>
</organism>
<reference evidence="2 3" key="1">
    <citation type="submission" date="2017-06" db="EMBL/GenBank/DDBJ databases">
        <title>Azoarcus.</title>
        <authorList>
            <person name="Woo J.-H."/>
            <person name="Kim H.-S."/>
        </authorList>
    </citation>
    <scope>NUCLEOTIDE SEQUENCE [LARGE SCALE GENOMIC DNA]</scope>
    <source>
        <strain evidence="2 3">TSPY31</strain>
    </source>
</reference>
<evidence type="ECO:0000313" key="3">
    <source>
        <dbReference type="Proteomes" id="UP000244930"/>
    </source>
</evidence>
<feature type="signal peptide" evidence="1">
    <location>
        <begin position="1"/>
        <end position="21"/>
    </location>
</feature>
<evidence type="ECO:0000313" key="2">
    <source>
        <dbReference type="EMBL" id="AWI74291.1"/>
    </source>
</evidence>